<comment type="caution">
    <text evidence="1">The sequence shown here is derived from an EMBL/GenBank/DDBJ whole genome shotgun (WGS) entry which is preliminary data.</text>
</comment>
<name>A0A392N938_9FABA</name>
<gene>
    <name evidence="1" type="ORF">A2U01_0016507</name>
</gene>
<feature type="non-terminal residue" evidence="1">
    <location>
        <position position="59"/>
    </location>
</feature>
<reference evidence="1 2" key="1">
    <citation type="journal article" date="2018" name="Front. Plant Sci.">
        <title>Red Clover (Trifolium pratense) and Zigzag Clover (T. medium) - A Picture of Genomic Similarities and Differences.</title>
        <authorList>
            <person name="Dluhosova J."/>
            <person name="Istvanek J."/>
            <person name="Nedelnik J."/>
            <person name="Repkova J."/>
        </authorList>
    </citation>
    <scope>NUCLEOTIDE SEQUENCE [LARGE SCALE GENOMIC DNA]</scope>
    <source>
        <strain evidence="2">cv. 10/8</strain>
        <tissue evidence="1">Leaf</tissue>
    </source>
</reference>
<evidence type="ECO:0000313" key="2">
    <source>
        <dbReference type="Proteomes" id="UP000265520"/>
    </source>
</evidence>
<organism evidence="1 2">
    <name type="scientific">Trifolium medium</name>
    <dbReference type="NCBI Taxonomy" id="97028"/>
    <lineage>
        <taxon>Eukaryota</taxon>
        <taxon>Viridiplantae</taxon>
        <taxon>Streptophyta</taxon>
        <taxon>Embryophyta</taxon>
        <taxon>Tracheophyta</taxon>
        <taxon>Spermatophyta</taxon>
        <taxon>Magnoliopsida</taxon>
        <taxon>eudicotyledons</taxon>
        <taxon>Gunneridae</taxon>
        <taxon>Pentapetalae</taxon>
        <taxon>rosids</taxon>
        <taxon>fabids</taxon>
        <taxon>Fabales</taxon>
        <taxon>Fabaceae</taxon>
        <taxon>Papilionoideae</taxon>
        <taxon>50 kb inversion clade</taxon>
        <taxon>NPAAA clade</taxon>
        <taxon>Hologalegina</taxon>
        <taxon>IRL clade</taxon>
        <taxon>Trifolieae</taxon>
        <taxon>Trifolium</taxon>
    </lineage>
</organism>
<dbReference type="Proteomes" id="UP000265520">
    <property type="component" value="Unassembled WGS sequence"/>
</dbReference>
<dbReference type="AlphaFoldDB" id="A0A392N938"/>
<accession>A0A392N938</accession>
<keyword evidence="2" id="KW-1185">Reference proteome</keyword>
<sequence>MDFSPTSPETFTIEGPYIRKKCYLWHVFVSNGFVIVSGVDWHYKYWLQPIQAFGKRIDL</sequence>
<dbReference type="EMBL" id="LXQA010030039">
    <property type="protein sequence ID" value="MCH95528.1"/>
    <property type="molecule type" value="Genomic_DNA"/>
</dbReference>
<proteinExistence type="predicted"/>
<evidence type="ECO:0000313" key="1">
    <source>
        <dbReference type="EMBL" id="MCH95528.1"/>
    </source>
</evidence>
<protein>
    <submittedName>
        <fullName evidence="1">Uncharacterized protein</fullName>
    </submittedName>
</protein>